<feature type="chain" id="PRO_5007877167" evidence="2">
    <location>
        <begin position="22"/>
        <end position="725"/>
    </location>
</feature>
<evidence type="ECO:0000313" key="4">
    <source>
        <dbReference type="Proteomes" id="UP000076552"/>
    </source>
</evidence>
<feature type="region of interest" description="Disordered" evidence="1">
    <location>
        <begin position="411"/>
        <end position="462"/>
    </location>
</feature>
<feature type="compositionally biased region" description="Polar residues" evidence="1">
    <location>
        <begin position="328"/>
        <end position="342"/>
    </location>
</feature>
<feature type="compositionally biased region" description="Low complexity" evidence="1">
    <location>
        <begin position="510"/>
        <end position="519"/>
    </location>
</feature>
<feature type="compositionally biased region" description="Low complexity" evidence="1">
    <location>
        <begin position="440"/>
        <end position="453"/>
    </location>
</feature>
<protein>
    <submittedName>
        <fullName evidence="3">Alkaline serine protease</fullName>
    </submittedName>
</protein>
<feature type="signal peptide" evidence="2">
    <location>
        <begin position="1"/>
        <end position="21"/>
    </location>
</feature>
<dbReference type="Gene3D" id="3.40.390.10">
    <property type="entry name" value="Collagenase (Catalytic Domain)"/>
    <property type="match status" value="1"/>
</dbReference>
<proteinExistence type="predicted"/>
<feature type="compositionally biased region" description="Low complexity" evidence="1">
    <location>
        <begin position="359"/>
        <end position="371"/>
    </location>
</feature>
<dbReference type="Proteomes" id="UP000076552">
    <property type="component" value="Unassembled WGS sequence"/>
</dbReference>
<keyword evidence="2" id="KW-0732">Signal</keyword>
<dbReference type="AlphaFoldDB" id="A0A166M0G0"/>
<dbReference type="SUPFAM" id="SSF55486">
    <property type="entry name" value="Metalloproteases ('zincins'), catalytic domain"/>
    <property type="match status" value="1"/>
</dbReference>
<feature type="region of interest" description="Disordered" evidence="1">
    <location>
        <begin position="302"/>
        <end position="371"/>
    </location>
</feature>
<name>A0A166M0G0_9PEZI</name>
<sequence>MSFTLRSFLAGSLLAISPIAASDGSIVKRAPFDAEAVIIKGTWSCTPDQILAIDQAVVDAHEFANEALTALKNPNIVNSPAYYSWFGSETGGPSVATLRDRHYQPVVDSLKPPSVETAFRFKPEPFFPPNTVTDKSLVFGCSGATGPCADGAMVAGVNSATEDAPAVFGTTMLLLCETFFDKTRASNKQMIEHWRAELSVGDMSRGFALVHEVQHMLIATGDGERADDLDNPFYGFIDDRSQDCYSANCCSRLSAAQKVKNAQNYAIFALDVTAFPVADEQPGACQAPARPSTMAKVRRQVGFSNSTSSVPPSSSASASRTPIPPVRPSSTSKRTSSLQHSDPSVKAPRPVANQSTTKAPSSRVSSARPSSSAEVIEVSGAVAVVIPAGAVAFGGPGGGLANFGGVIVPVPEGQTVSDPSKDPKPSGDAPSNTPRETQRPSSTSSAPPTSSSCAPPPEKTYGPAVEKVCEDWSGMNQTAFLGLMGKVPVVDWEGAPAVSTTAAPTPPPTTTSVPPAETSAPPPPPAPKTLFSLNEQIAAGTTACFPTTGFSTTAGTTYGFSFDVDAGLLVSIQTGATDEGYHQSKGSWTGTFYADAGSTLRICGTGAASGSLPLVFTITEEPSQAVAAPAGKEVFKLDERVRHGTTSCFPTTGLNIQEGNYGFSYTTADGVVVQIGDDSSGPKYFSGNRASGAGLMYIDFSGGSISVCATNNGGSEAPLSLSMTQ</sequence>
<accession>A0A166M0G0</accession>
<organism evidence="3 4">
    <name type="scientific">Colletotrichum tofieldiae</name>
    <dbReference type="NCBI Taxonomy" id="708197"/>
    <lineage>
        <taxon>Eukaryota</taxon>
        <taxon>Fungi</taxon>
        <taxon>Dikarya</taxon>
        <taxon>Ascomycota</taxon>
        <taxon>Pezizomycotina</taxon>
        <taxon>Sordariomycetes</taxon>
        <taxon>Hypocreomycetidae</taxon>
        <taxon>Glomerellales</taxon>
        <taxon>Glomerellaceae</taxon>
        <taxon>Colletotrichum</taxon>
        <taxon>Colletotrichum spaethianum species complex</taxon>
    </lineage>
</organism>
<evidence type="ECO:0000256" key="1">
    <source>
        <dbReference type="SAM" id="MobiDB-lite"/>
    </source>
</evidence>
<gene>
    <name evidence="3" type="ORF">CT0861_00511</name>
</gene>
<dbReference type="GO" id="GO:0008237">
    <property type="term" value="F:metallopeptidase activity"/>
    <property type="evidence" value="ECO:0007669"/>
    <property type="project" value="InterPro"/>
</dbReference>
<feature type="compositionally biased region" description="Low complexity" evidence="1">
    <location>
        <begin position="304"/>
        <end position="321"/>
    </location>
</feature>
<dbReference type="GO" id="GO:0006508">
    <property type="term" value="P:proteolysis"/>
    <property type="evidence" value="ECO:0007669"/>
    <property type="project" value="UniProtKB-KW"/>
</dbReference>
<feature type="region of interest" description="Disordered" evidence="1">
    <location>
        <begin position="498"/>
        <end position="528"/>
    </location>
</feature>
<evidence type="ECO:0000256" key="2">
    <source>
        <dbReference type="SAM" id="SignalP"/>
    </source>
</evidence>
<keyword evidence="4" id="KW-1185">Reference proteome</keyword>
<keyword evidence="3" id="KW-0645">Protease</keyword>
<keyword evidence="3" id="KW-0378">Hydrolase</keyword>
<comment type="caution">
    <text evidence="3">The sequence shown here is derived from an EMBL/GenBank/DDBJ whole genome shotgun (WGS) entry which is preliminary data.</text>
</comment>
<reference evidence="3 4" key="1">
    <citation type="submission" date="2015-06" db="EMBL/GenBank/DDBJ databases">
        <title>Survival trade-offs in plant roots during colonization by closely related pathogenic and mutualistic fungi.</title>
        <authorList>
            <person name="Hacquard S."/>
            <person name="Kracher B."/>
            <person name="Hiruma K."/>
            <person name="Weinman A."/>
            <person name="Muench P."/>
            <person name="Garrido Oter R."/>
            <person name="Ver Loren van Themaat E."/>
            <person name="Dallerey J.-F."/>
            <person name="Damm U."/>
            <person name="Henrissat B."/>
            <person name="Lespinet O."/>
            <person name="Thon M."/>
            <person name="Kemen E."/>
            <person name="McHardy A.C."/>
            <person name="Schulze-Lefert P."/>
            <person name="O'Connell R.J."/>
        </authorList>
    </citation>
    <scope>NUCLEOTIDE SEQUENCE [LARGE SCALE GENOMIC DNA]</scope>
    <source>
        <strain evidence="3 4">0861</strain>
    </source>
</reference>
<dbReference type="EMBL" id="LFIV01000291">
    <property type="protein sequence ID" value="KZL64132.1"/>
    <property type="molecule type" value="Genomic_DNA"/>
</dbReference>
<dbReference type="InterPro" id="IPR024079">
    <property type="entry name" value="MetalloPept_cat_dom_sf"/>
</dbReference>
<evidence type="ECO:0000313" key="3">
    <source>
        <dbReference type="EMBL" id="KZL64132.1"/>
    </source>
</evidence>